<comment type="similarity">
    <text evidence="1">Belongs to the RutC family.</text>
</comment>
<dbReference type="InterPro" id="IPR006175">
    <property type="entry name" value="YjgF/YER057c/UK114"/>
</dbReference>
<sequence length="128" mass="13016">MSNTAITSDRAPRAIGPYSQAVRAGDLVFCSGQIPIDPATGELVAGGIEVQTAQVIKNLGEVLSAAGASWNDVVKTTIYLTDLADFAVVNQVYGAAVGGVLPARATVQVAALPKGAAVEIEAVAHLSR</sequence>
<dbReference type="InterPro" id="IPR006056">
    <property type="entry name" value="RidA"/>
</dbReference>
<proteinExistence type="inferred from homology"/>
<dbReference type="PROSITE" id="PS01094">
    <property type="entry name" value="UPF0076"/>
    <property type="match status" value="1"/>
</dbReference>
<dbReference type="PANTHER" id="PTHR11803:SF39">
    <property type="entry name" value="2-IMINOBUTANOATE_2-IMINOPROPANOATE DEAMINASE"/>
    <property type="match status" value="1"/>
</dbReference>
<dbReference type="CDD" id="cd00448">
    <property type="entry name" value="YjgF_YER057c_UK114_family"/>
    <property type="match status" value="1"/>
</dbReference>
<dbReference type="InterPro" id="IPR035959">
    <property type="entry name" value="RutC-like_sf"/>
</dbReference>
<dbReference type="GO" id="GO:0005829">
    <property type="term" value="C:cytosol"/>
    <property type="evidence" value="ECO:0007669"/>
    <property type="project" value="TreeGrafter"/>
</dbReference>
<reference evidence="2 3" key="1">
    <citation type="submission" date="2014-02" db="EMBL/GenBank/DDBJ databases">
        <title>The small core and large imbalanced accessory genome model reveals a collaborative survival strategy of Sorangium cellulosum strains in nature.</title>
        <authorList>
            <person name="Han K."/>
            <person name="Peng R."/>
            <person name="Blom J."/>
            <person name="Li Y.-Z."/>
        </authorList>
    </citation>
    <scope>NUCLEOTIDE SEQUENCE [LARGE SCALE GENOMIC DNA]</scope>
    <source>
        <strain evidence="2 3">So0157-25</strain>
    </source>
</reference>
<organism evidence="2 3">
    <name type="scientific">Sorangium cellulosum</name>
    <name type="common">Polyangium cellulosum</name>
    <dbReference type="NCBI Taxonomy" id="56"/>
    <lineage>
        <taxon>Bacteria</taxon>
        <taxon>Pseudomonadati</taxon>
        <taxon>Myxococcota</taxon>
        <taxon>Polyangia</taxon>
        <taxon>Polyangiales</taxon>
        <taxon>Polyangiaceae</taxon>
        <taxon>Sorangium</taxon>
    </lineage>
</organism>
<dbReference type="GO" id="GO:0019239">
    <property type="term" value="F:deaminase activity"/>
    <property type="evidence" value="ECO:0007669"/>
    <property type="project" value="TreeGrafter"/>
</dbReference>
<evidence type="ECO:0000313" key="2">
    <source>
        <dbReference type="EMBL" id="KYF56728.1"/>
    </source>
</evidence>
<comment type="caution">
    <text evidence="2">The sequence shown here is derived from an EMBL/GenBank/DDBJ whole genome shotgun (WGS) entry which is preliminary data.</text>
</comment>
<dbReference type="AlphaFoldDB" id="A0A150PMQ9"/>
<dbReference type="Proteomes" id="UP000075420">
    <property type="component" value="Unassembled WGS sequence"/>
</dbReference>
<dbReference type="SUPFAM" id="SSF55298">
    <property type="entry name" value="YjgF-like"/>
    <property type="match status" value="1"/>
</dbReference>
<dbReference type="Pfam" id="PF01042">
    <property type="entry name" value="Ribonuc_L-PSP"/>
    <property type="match status" value="1"/>
</dbReference>
<accession>A0A150PMQ9</accession>
<protein>
    <submittedName>
        <fullName evidence="2">Reactive intermediate/imine deaminase</fullName>
    </submittedName>
</protein>
<dbReference type="FunFam" id="3.30.1330.40:FF:000001">
    <property type="entry name" value="L-PSP family endoribonuclease"/>
    <property type="match status" value="1"/>
</dbReference>
<evidence type="ECO:0000313" key="3">
    <source>
        <dbReference type="Proteomes" id="UP000075420"/>
    </source>
</evidence>
<dbReference type="Gene3D" id="3.30.1330.40">
    <property type="entry name" value="RutC-like"/>
    <property type="match status" value="1"/>
</dbReference>
<dbReference type="PANTHER" id="PTHR11803">
    <property type="entry name" value="2-IMINOBUTANOATE/2-IMINOPROPANOATE DEAMINASE RIDA"/>
    <property type="match status" value="1"/>
</dbReference>
<name>A0A150PMQ9_SORCE</name>
<dbReference type="InterPro" id="IPR019897">
    <property type="entry name" value="RidA_CS"/>
</dbReference>
<evidence type="ECO:0000256" key="1">
    <source>
        <dbReference type="ARBA" id="ARBA00010552"/>
    </source>
</evidence>
<dbReference type="NCBIfam" id="TIGR00004">
    <property type="entry name" value="Rid family detoxifying hydrolase"/>
    <property type="match status" value="1"/>
</dbReference>
<gene>
    <name evidence="2" type="ORF">BE08_40265</name>
</gene>
<dbReference type="EMBL" id="JELY01001150">
    <property type="protein sequence ID" value="KYF56728.1"/>
    <property type="molecule type" value="Genomic_DNA"/>
</dbReference>